<evidence type="ECO:0000313" key="3">
    <source>
        <dbReference type="Proteomes" id="UP000276379"/>
    </source>
</evidence>
<gene>
    <name evidence="2" type="ORF">CQW44_28630</name>
</gene>
<proteinExistence type="predicted"/>
<sequence>MVPRSLFAVAVVVGGGAEVVADVFGGYDVVGVVLGASGGTELDELEGEFGVDVGGRVADVLGGADGEGAGLVLGRGPGVPGTTWVFWCGHRNSPRPSPATTAAEPAARYAARTRRRVRTPARSRSRCRGSNGAGASVPCISRVSRCSKASAPSVSSAPSRPVSST</sequence>
<keyword evidence="3" id="KW-1185">Reference proteome</keyword>
<feature type="region of interest" description="Disordered" evidence="1">
    <location>
        <begin position="90"/>
        <end position="165"/>
    </location>
</feature>
<dbReference type="AlphaFoldDB" id="A0A426S1A6"/>
<organism evidence="2 3">
    <name type="scientific">Streptomyces griseofuscus</name>
    <dbReference type="NCBI Taxonomy" id="146922"/>
    <lineage>
        <taxon>Bacteria</taxon>
        <taxon>Bacillati</taxon>
        <taxon>Actinomycetota</taxon>
        <taxon>Actinomycetes</taxon>
        <taxon>Kitasatosporales</taxon>
        <taxon>Streptomycetaceae</taxon>
        <taxon>Streptomyces</taxon>
    </lineage>
</organism>
<feature type="compositionally biased region" description="Basic residues" evidence="1">
    <location>
        <begin position="111"/>
        <end position="127"/>
    </location>
</feature>
<protein>
    <submittedName>
        <fullName evidence="2">Uncharacterized protein</fullName>
    </submittedName>
</protein>
<comment type="caution">
    <text evidence="2">The sequence shown here is derived from an EMBL/GenBank/DDBJ whole genome shotgun (WGS) entry which is preliminary data.</text>
</comment>
<feature type="compositionally biased region" description="Low complexity" evidence="1">
    <location>
        <begin position="144"/>
        <end position="165"/>
    </location>
</feature>
<feature type="compositionally biased region" description="Low complexity" evidence="1">
    <location>
        <begin position="98"/>
        <end position="110"/>
    </location>
</feature>
<dbReference type="EMBL" id="PDES01000013">
    <property type="protein sequence ID" value="RRQ82942.1"/>
    <property type="molecule type" value="Genomic_DNA"/>
</dbReference>
<dbReference type="Proteomes" id="UP000276379">
    <property type="component" value="Unassembled WGS sequence"/>
</dbReference>
<accession>A0A426S1A6</accession>
<evidence type="ECO:0000313" key="2">
    <source>
        <dbReference type="EMBL" id="RRQ82942.1"/>
    </source>
</evidence>
<name>A0A426S1A6_9ACTN</name>
<evidence type="ECO:0000256" key="1">
    <source>
        <dbReference type="SAM" id="MobiDB-lite"/>
    </source>
</evidence>
<reference evidence="2 3" key="1">
    <citation type="submission" date="2017-10" db="EMBL/GenBank/DDBJ databases">
        <title>Draft genome of actinobacteria isolated from guarana (Paullinia cupana (Mart.) Ducke.</title>
        <authorList>
            <person name="Siqueira K.A."/>
            <person name="Liotti R.G."/>
            <person name="Mendes T.A."/>
            <person name="Soares M.A."/>
        </authorList>
    </citation>
    <scope>NUCLEOTIDE SEQUENCE [LARGE SCALE GENOMIC DNA]</scope>
    <source>
        <strain evidence="2 3">199</strain>
    </source>
</reference>